<reference evidence="7 8" key="1">
    <citation type="journal article" date="2021" name="Comput. Struct. Biotechnol. J.">
        <title>De novo genome assembly of the potent medicinal plant Rehmannia glutinosa using nanopore technology.</title>
        <authorList>
            <person name="Ma L."/>
            <person name="Dong C."/>
            <person name="Song C."/>
            <person name="Wang X."/>
            <person name="Zheng X."/>
            <person name="Niu Y."/>
            <person name="Chen S."/>
            <person name="Feng W."/>
        </authorList>
    </citation>
    <scope>NUCLEOTIDE SEQUENCE [LARGE SCALE GENOMIC DNA]</scope>
    <source>
        <strain evidence="7">DH-2019</strain>
    </source>
</reference>
<comment type="caution">
    <text evidence="7">The sequence shown here is derived from an EMBL/GenBank/DDBJ whole genome shotgun (WGS) entry which is preliminary data.</text>
</comment>
<dbReference type="SMART" id="SM00385">
    <property type="entry name" value="CYCLIN"/>
    <property type="match status" value="1"/>
</dbReference>
<evidence type="ECO:0000259" key="6">
    <source>
        <dbReference type="PROSITE" id="PS00214"/>
    </source>
</evidence>
<evidence type="ECO:0000256" key="5">
    <source>
        <dbReference type="SAM" id="MobiDB-lite"/>
    </source>
</evidence>
<feature type="domain" description="Cytosolic fatty-acid binding proteins" evidence="6">
    <location>
        <begin position="24"/>
        <end position="41"/>
    </location>
</feature>
<dbReference type="PROSITE" id="PS00214">
    <property type="entry name" value="FABP"/>
    <property type="match status" value="1"/>
</dbReference>
<dbReference type="InterPro" id="IPR004367">
    <property type="entry name" value="Cyclin_C-dom"/>
</dbReference>
<evidence type="ECO:0000256" key="3">
    <source>
        <dbReference type="ARBA" id="ARBA00023306"/>
    </source>
</evidence>
<accession>A0ABR0VKW2</accession>
<dbReference type="Gene3D" id="1.10.472.10">
    <property type="entry name" value="Cyclin-like"/>
    <property type="match status" value="2"/>
</dbReference>
<evidence type="ECO:0000256" key="4">
    <source>
        <dbReference type="RuleBase" id="RU000383"/>
    </source>
</evidence>
<name>A0ABR0VKW2_REHGL</name>
<sequence>MPSKTYIQSLNSGDFRLSIRCEIVSWIVYLSRNFDSYLSYLAINYMDRFLSVHSKLDNKPWILKLVAIACISIALKMRKTEFSVSDLMQDGGFIFDSVTIGRIEMLILGALDWRMRSANPFCFVNYFISFFKFNDKPSIQALKNRATEIIFKAQHDIKLLEFKPSVISASALLCSVSELFPIQFPSFRNAICSCSYVNKEDLLQCYDLIQDVAMDGYDSVMAVAASSSCTPANVLDLHCFSSSISGSQSNQMAETENNAGQNQKHMESKD</sequence>
<feature type="compositionally biased region" description="Polar residues" evidence="5">
    <location>
        <begin position="250"/>
        <end position="263"/>
    </location>
</feature>
<dbReference type="Pfam" id="PF02984">
    <property type="entry name" value="Cyclin_C"/>
    <property type="match status" value="1"/>
</dbReference>
<proteinExistence type="inferred from homology"/>
<dbReference type="SUPFAM" id="SSF47954">
    <property type="entry name" value="Cyclin-like"/>
    <property type="match status" value="2"/>
</dbReference>
<organism evidence="7 8">
    <name type="scientific">Rehmannia glutinosa</name>
    <name type="common">Chinese foxglove</name>
    <dbReference type="NCBI Taxonomy" id="99300"/>
    <lineage>
        <taxon>Eukaryota</taxon>
        <taxon>Viridiplantae</taxon>
        <taxon>Streptophyta</taxon>
        <taxon>Embryophyta</taxon>
        <taxon>Tracheophyta</taxon>
        <taxon>Spermatophyta</taxon>
        <taxon>Magnoliopsida</taxon>
        <taxon>eudicotyledons</taxon>
        <taxon>Gunneridae</taxon>
        <taxon>Pentapetalae</taxon>
        <taxon>asterids</taxon>
        <taxon>lamiids</taxon>
        <taxon>Lamiales</taxon>
        <taxon>Orobanchaceae</taxon>
        <taxon>Rehmannieae</taxon>
        <taxon>Rehmannia</taxon>
    </lineage>
</organism>
<evidence type="ECO:0000256" key="2">
    <source>
        <dbReference type="ARBA" id="ARBA00023127"/>
    </source>
</evidence>
<keyword evidence="1" id="KW-0132">Cell division</keyword>
<comment type="similarity">
    <text evidence="4">Belongs to the cyclin family.</text>
</comment>
<dbReference type="Pfam" id="PF00134">
    <property type="entry name" value="Cyclin_N"/>
    <property type="match status" value="1"/>
</dbReference>
<dbReference type="InterPro" id="IPR039361">
    <property type="entry name" value="Cyclin"/>
</dbReference>
<keyword evidence="8" id="KW-1185">Reference proteome</keyword>
<dbReference type="EMBL" id="JABTTQ020001136">
    <property type="protein sequence ID" value="KAK6134759.1"/>
    <property type="molecule type" value="Genomic_DNA"/>
</dbReference>
<keyword evidence="2 4" id="KW-0195">Cyclin</keyword>
<keyword evidence="3" id="KW-0131">Cell cycle</keyword>
<gene>
    <name evidence="7" type="ORF">DH2020_031493</name>
</gene>
<protein>
    <recommendedName>
        <fullName evidence="6">Cytosolic fatty-acid binding proteins domain-containing protein</fullName>
    </recommendedName>
</protein>
<dbReference type="Proteomes" id="UP001318860">
    <property type="component" value="Unassembled WGS sequence"/>
</dbReference>
<evidence type="ECO:0000313" key="8">
    <source>
        <dbReference type="Proteomes" id="UP001318860"/>
    </source>
</evidence>
<dbReference type="InterPro" id="IPR000463">
    <property type="entry name" value="Fatty_acid-bd"/>
</dbReference>
<feature type="region of interest" description="Disordered" evidence="5">
    <location>
        <begin position="250"/>
        <end position="270"/>
    </location>
</feature>
<dbReference type="SMART" id="SM01332">
    <property type="entry name" value="Cyclin_C"/>
    <property type="match status" value="1"/>
</dbReference>
<evidence type="ECO:0000313" key="7">
    <source>
        <dbReference type="EMBL" id="KAK6134759.1"/>
    </source>
</evidence>
<dbReference type="InterPro" id="IPR006671">
    <property type="entry name" value="Cyclin_N"/>
</dbReference>
<evidence type="ECO:0000256" key="1">
    <source>
        <dbReference type="ARBA" id="ARBA00022618"/>
    </source>
</evidence>
<dbReference type="CDD" id="cd20544">
    <property type="entry name" value="CYCLIN_AtCycD-like_rpt2"/>
    <property type="match status" value="1"/>
</dbReference>
<dbReference type="PANTHER" id="PTHR10177">
    <property type="entry name" value="CYCLINS"/>
    <property type="match status" value="1"/>
</dbReference>
<dbReference type="InterPro" id="IPR013763">
    <property type="entry name" value="Cyclin-like_dom"/>
</dbReference>
<dbReference type="InterPro" id="IPR036915">
    <property type="entry name" value="Cyclin-like_sf"/>
</dbReference>